<accession>A0A060CJP5</accession>
<dbReference type="AlphaFoldDB" id="A0A060CJP5"/>
<proteinExistence type="predicted"/>
<name>A0A060CJP5_9CYAN</name>
<sequence length="92" mass="9763">EVLSLGRPTLIVPRTQPRREQAIRGGRLARQGLVDMLMPGSLTPTALSDWLAGPAPQTARAREQLDMSGLDAVRARAAMLLGHPSAALAKVS</sequence>
<feature type="non-terminal residue" evidence="1">
    <location>
        <position position="1"/>
    </location>
</feature>
<reference evidence="1" key="1">
    <citation type="journal article" date="2013" name="Environ. Microbiol.">
        <title>Seasonally variable intestinal metagenomes of the red palm weevil (Rhynchophorus ferrugineus).</title>
        <authorList>
            <person name="Jia S."/>
            <person name="Zhang X."/>
            <person name="Zhang G."/>
            <person name="Yin A."/>
            <person name="Zhang S."/>
            <person name="Li F."/>
            <person name="Wang L."/>
            <person name="Zhao D."/>
            <person name="Yun Q."/>
            <person name="Tala"/>
            <person name="Wang J."/>
            <person name="Sun G."/>
            <person name="Baabdullah M."/>
            <person name="Yu X."/>
            <person name="Hu S."/>
            <person name="Al-Mssallem I.S."/>
            <person name="Yu J."/>
        </authorList>
    </citation>
    <scope>NUCLEOTIDE SEQUENCE</scope>
</reference>
<evidence type="ECO:0000313" key="1">
    <source>
        <dbReference type="EMBL" id="AIA93001.1"/>
    </source>
</evidence>
<organism evidence="1">
    <name type="scientific">uncultured Cyanothece sp</name>
    <dbReference type="NCBI Taxonomy" id="259951"/>
    <lineage>
        <taxon>Bacteria</taxon>
        <taxon>Bacillati</taxon>
        <taxon>Cyanobacteriota</taxon>
        <taxon>Cyanophyceae</taxon>
        <taxon>Gomontiellales</taxon>
        <taxon>Cyanothecaceae</taxon>
        <taxon>Cyanothece</taxon>
        <taxon>environmental samples</taxon>
    </lineage>
</organism>
<dbReference type="EMBL" id="KF125672">
    <property type="protein sequence ID" value="AIA93001.1"/>
    <property type="molecule type" value="Genomic_DNA"/>
</dbReference>
<protein>
    <submittedName>
        <fullName evidence="1">CAZy families GT1 protein</fullName>
    </submittedName>
</protein>